<proteinExistence type="predicted"/>
<feature type="binding site" evidence="4">
    <location>
        <position position="98"/>
    </location>
    <ligand>
        <name>Mg(2+)</name>
        <dbReference type="ChEBI" id="CHEBI:18420"/>
        <label>1</label>
        <note>catalytic</note>
    </ligand>
</feature>
<dbReference type="Gene3D" id="3.30.540.10">
    <property type="entry name" value="Fructose-1,6-Bisphosphatase, subunit A, domain 1"/>
    <property type="match status" value="1"/>
</dbReference>
<dbReference type="AlphaFoldDB" id="A0A6N4W560"/>
<evidence type="ECO:0000313" key="5">
    <source>
        <dbReference type="EMBL" id="BBZ75658.1"/>
    </source>
</evidence>
<dbReference type="PROSITE" id="PS00629">
    <property type="entry name" value="IMP_1"/>
    <property type="match status" value="1"/>
</dbReference>
<dbReference type="GO" id="GO:0007165">
    <property type="term" value="P:signal transduction"/>
    <property type="evidence" value="ECO:0007669"/>
    <property type="project" value="TreeGrafter"/>
</dbReference>
<dbReference type="Pfam" id="PF00459">
    <property type="entry name" value="Inositol_P"/>
    <property type="match status" value="1"/>
</dbReference>
<dbReference type="Proteomes" id="UP000467249">
    <property type="component" value="Chromosome"/>
</dbReference>
<feature type="binding site" evidence="4">
    <location>
        <position position="97"/>
    </location>
    <ligand>
        <name>Mg(2+)</name>
        <dbReference type="ChEBI" id="CHEBI:18420"/>
        <label>1</label>
        <note>catalytic</note>
    </ligand>
</feature>
<dbReference type="GO" id="GO:0008934">
    <property type="term" value="F:inositol monophosphate 1-phosphatase activity"/>
    <property type="evidence" value="ECO:0007669"/>
    <property type="project" value="TreeGrafter"/>
</dbReference>
<keyword evidence="6" id="KW-1185">Reference proteome</keyword>
<feature type="binding site" evidence="4">
    <location>
        <position position="76"/>
    </location>
    <ligand>
        <name>Mg(2+)</name>
        <dbReference type="ChEBI" id="CHEBI:18420"/>
        <label>1</label>
        <note>catalytic</note>
    </ligand>
</feature>
<evidence type="ECO:0000256" key="2">
    <source>
        <dbReference type="ARBA" id="ARBA00022801"/>
    </source>
</evidence>
<evidence type="ECO:0000256" key="1">
    <source>
        <dbReference type="ARBA" id="ARBA00022723"/>
    </source>
</evidence>
<evidence type="ECO:0000313" key="6">
    <source>
        <dbReference type="Proteomes" id="UP000467249"/>
    </source>
</evidence>
<organism evidence="5 6">
    <name type="scientific">Mycolicibacterium anyangense</name>
    <dbReference type="NCBI Taxonomy" id="1431246"/>
    <lineage>
        <taxon>Bacteria</taxon>
        <taxon>Bacillati</taxon>
        <taxon>Actinomycetota</taxon>
        <taxon>Actinomycetes</taxon>
        <taxon>Mycobacteriales</taxon>
        <taxon>Mycobacteriaceae</taxon>
        <taxon>Mycolicibacterium</taxon>
    </lineage>
</organism>
<dbReference type="InterPro" id="IPR020583">
    <property type="entry name" value="Inositol_monoP_metal-BS"/>
</dbReference>
<sequence length="256" mass="26565">MTAAPVSAELTAELLDVALAAAQRGADVLAAGARGALQITTKGEDGNLVTDVDVAAERAVRAVIEARRPDDEVTGEELPSTGPDRRRAAVRWSIDPLDGTTNFTRAIPYYATCVGVADADGRWLAGAVVAPALAKTYFAHRGGGAWLAEPNGVRRLTGPAVEPGARLLGMGYSYSADVRAQQFAAAAGHMAGYTDARILGSAALAICAVAEGALDGFVEPDLAEHDWAAAAVIAEEAGLQVNRPSPDSTELQVYRR</sequence>
<dbReference type="EMBL" id="AP022620">
    <property type="protein sequence ID" value="BBZ75658.1"/>
    <property type="molecule type" value="Genomic_DNA"/>
</dbReference>
<gene>
    <name evidence="5" type="ORF">MANY_09950</name>
</gene>
<keyword evidence="3 4" id="KW-0460">Magnesium</keyword>
<keyword evidence="1 4" id="KW-0479">Metal-binding</keyword>
<dbReference type="InterPro" id="IPR000760">
    <property type="entry name" value="Inositol_monophosphatase-like"/>
</dbReference>
<feature type="binding site" evidence="4">
    <location>
        <position position="95"/>
    </location>
    <ligand>
        <name>Mg(2+)</name>
        <dbReference type="ChEBI" id="CHEBI:18420"/>
        <label>1</label>
        <note>catalytic</note>
    </ligand>
</feature>
<keyword evidence="2" id="KW-0378">Hydrolase</keyword>
<protein>
    <submittedName>
        <fullName evidence="5">Inositol monophosphatase</fullName>
    </submittedName>
</protein>
<dbReference type="GO" id="GO:0006020">
    <property type="term" value="P:inositol metabolic process"/>
    <property type="evidence" value="ECO:0007669"/>
    <property type="project" value="TreeGrafter"/>
</dbReference>
<dbReference type="RefSeq" id="WP_163803233.1">
    <property type="nucleotide sequence ID" value="NZ_AP022620.1"/>
</dbReference>
<dbReference type="SUPFAM" id="SSF56655">
    <property type="entry name" value="Carbohydrate phosphatase"/>
    <property type="match status" value="1"/>
</dbReference>
<comment type="cofactor">
    <cofactor evidence="4">
        <name>Mg(2+)</name>
        <dbReference type="ChEBI" id="CHEBI:18420"/>
    </cofactor>
</comment>
<dbReference type="Gene3D" id="3.40.190.80">
    <property type="match status" value="1"/>
</dbReference>
<evidence type="ECO:0000256" key="3">
    <source>
        <dbReference type="ARBA" id="ARBA00022842"/>
    </source>
</evidence>
<name>A0A6N4W560_9MYCO</name>
<feature type="binding site" evidence="4">
    <location>
        <position position="226"/>
    </location>
    <ligand>
        <name>Mg(2+)</name>
        <dbReference type="ChEBI" id="CHEBI:18420"/>
        <label>1</label>
        <note>catalytic</note>
    </ligand>
</feature>
<reference evidence="5 6" key="1">
    <citation type="journal article" date="2019" name="Emerg. Microbes Infect.">
        <title>Comprehensive subspecies identification of 175 nontuberculous mycobacteria species based on 7547 genomic profiles.</title>
        <authorList>
            <person name="Matsumoto Y."/>
            <person name="Kinjo T."/>
            <person name="Motooka D."/>
            <person name="Nabeya D."/>
            <person name="Jung N."/>
            <person name="Uechi K."/>
            <person name="Horii T."/>
            <person name="Iida T."/>
            <person name="Fujita J."/>
            <person name="Nakamura S."/>
        </authorList>
    </citation>
    <scope>NUCLEOTIDE SEQUENCE [LARGE SCALE GENOMIC DNA]</scope>
    <source>
        <strain evidence="5 6">JCM 30275</strain>
    </source>
</reference>
<accession>A0A6N4W560</accession>
<dbReference type="PANTHER" id="PTHR20854">
    <property type="entry name" value="INOSITOL MONOPHOSPHATASE"/>
    <property type="match status" value="1"/>
</dbReference>
<evidence type="ECO:0000256" key="4">
    <source>
        <dbReference type="PIRSR" id="PIRSR600760-2"/>
    </source>
</evidence>
<dbReference type="PANTHER" id="PTHR20854:SF4">
    <property type="entry name" value="INOSITOL-1-MONOPHOSPHATASE-RELATED"/>
    <property type="match status" value="1"/>
</dbReference>
<dbReference type="KEGG" id="many:MANY_09950"/>
<dbReference type="PRINTS" id="PR00377">
    <property type="entry name" value="IMPHPHTASES"/>
</dbReference>
<dbReference type="GO" id="GO:0046872">
    <property type="term" value="F:metal ion binding"/>
    <property type="evidence" value="ECO:0007669"/>
    <property type="project" value="UniProtKB-KW"/>
</dbReference>